<evidence type="ECO:0000313" key="1">
    <source>
        <dbReference type="EMBL" id="MST74141.1"/>
    </source>
</evidence>
<evidence type="ECO:0000313" key="2">
    <source>
        <dbReference type="Proteomes" id="UP000474024"/>
    </source>
</evidence>
<dbReference type="Pfam" id="PF09709">
    <property type="entry name" value="Cas_Csd1"/>
    <property type="match status" value="1"/>
</dbReference>
<dbReference type="InterPro" id="IPR010144">
    <property type="entry name" value="CRISPR-assoc_prot_Csd1-typ"/>
</dbReference>
<dbReference type="NCBIfam" id="TIGR01863">
    <property type="entry name" value="cas_Csd1"/>
    <property type="match status" value="1"/>
</dbReference>
<protein>
    <submittedName>
        <fullName evidence="1">Type I-C CRISPR-associated protein Cas8c/Csd1</fullName>
    </submittedName>
</protein>
<accession>A0A6L5YQZ9</accession>
<name>A0A6L5YQZ9_9FIRM</name>
<sequence>MILQALVQHYENLAQDGKVSKPGWCHAKISYEIDLNEDGTIKAITPLKQEEERGKKKNWVPSKLCVPEMVTRSSGVSANFLCDNAKYLLGIDLEGANQRVIDCFQAAKEKHLSILKNTDGGMAKAICSFFEHWDPEVAQENDAVKEHWEELNEGGNLIFGMRGKYAQDDEFIQKTWNDQQNRSQEGELGACLVTGEKAEIARIHRGIKGVPGAQSSGAALVSFNAPAFESYGKEQSYNAPVGKYAEFAYTTALNYLLSQREYTFQLGDSMIVFWAESAKKEYQEMFFLSLDPQPDNQEQLKNVFGNLKKNIWVDTNNIKIDPEQKFYILSLAPNAARLSVRFFYQNTFGSIMQNIEKHYKRMEIVKPSWENRSYLGIRKMLLETVNLNSRDKTPISNMAAMVLKAILADDRYPASLYTDTMIRIRAEQGNITYGRAAILKAFLIQNYKWKEGEHYMGLNEECKEPAYVLGRLFAVLEFIQKDANPGINTTIRDRYFNSACATPASVFPVLIKLKNSHIKKLERTSAGTKVYYEKLLTELMGRIEMKEDSSGFPKRLSLDDQGKFMLGYYHQTQKKYEKKEDK</sequence>
<reference evidence="1 2" key="1">
    <citation type="submission" date="2019-08" db="EMBL/GenBank/DDBJ databases">
        <title>In-depth cultivation of the pig gut microbiome towards novel bacterial diversity and tailored functional studies.</title>
        <authorList>
            <person name="Wylensek D."/>
            <person name="Hitch T.C.A."/>
            <person name="Clavel T."/>
        </authorList>
    </citation>
    <scope>NUCLEOTIDE SEQUENCE [LARGE SCALE GENOMIC DNA]</scope>
    <source>
        <strain evidence="1 2">MUC/MUC-530-WT-4D</strain>
    </source>
</reference>
<dbReference type="EMBL" id="VUNI01000004">
    <property type="protein sequence ID" value="MST74141.1"/>
    <property type="molecule type" value="Genomic_DNA"/>
</dbReference>
<proteinExistence type="predicted"/>
<dbReference type="Proteomes" id="UP000474024">
    <property type="component" value="Unassembled WGS sequence"/>
</dbReference>
<dbReference type="RefSeq" id="WP_154428979.1">
    <property type="nucleotide sequence ID" value="NZ_VUNI01000004.1"/>
</dbReference>
<organism evidence="1 2">
    <name type="scientific">Roseburia porci</name>
    <dbReference type="NCBI Taxonomy" id="2605790"/>
    <lineage>
        <taxon>Bacteria</taxon>
        <taxon>Bacillati</taxon>
        <taxon>Bacillota</taxon>
        <taxon>Clostridia</taxon>
        <taxon>Lachnospirales</taxon>
        <taxon>Lachnospiraceae</taxon>
        <taxon>Roseburia</taxon>
    </lineage>
</organism>
<keyword evidence="2" id="KW-1185">Reference proteome</keyword>
<dbReference type="AlphaFoldDB" id="A0A6L5YQZ9"/>
<dbReference type="CDD" id="cd09757">
    <property type="entry name" value="Cas8c_I-C"/>
    <property type="match status" value="1"/>
</dbReference>
<gene>
    <name evidence="1" type="primary">cas8c</name>
    <name evidence="1" type="ORF">FYJ75_03695</name>
</gene>
<comment type="caution">
    <text evidence="1">The sequence shown here is derived from an EMBL/GenBank/DDBJ whole genome shotgun (WGS) entry which is preliminary data.</text>
</comment>